<evidence type="ECO:0000313" key="5">
    <source>
        <dbReference type="EMBL" id="EKC39560.1"/>
    </source>
</evidence>
<feature type="compositionally biased region" description="Polar residues" evidence="3">
    <location>
        <begin position="109"/>
        <end position="121"/>
    </location>
</feature>
<dbReference type="SUPFAM" id="SSF46785">
    <property type="entry name" value="Winged helix' DNA-binding domain"/>
    <property type="match status" value="1"/>
</dbReference>
<feature type="compositionally biased region" description="Basic and acidic residues" evidence="3">
    <location>
        <begin position="307"/>
        <end position="318"/>
    </location>
</feature>
<dbReference type="HOGENOM" id="CLU_379595_0_0_1"/>
<feature type="region of interest" description="Disordered" evidence="3">
    <location>
        <begin position="307"/>
        <end position="326"/>
    </location>
</feature>
<proteinExistence type="inferred from homology"/>
<dbReference type="InParanoid" id="K1RE34"/>
<dbReference type="InterPro" id="IPR032054">
    <property type="entry name" value="Cdt1_C"/>
</dbReference>
<dbReference type="GO" id="GO:0030174">
    <property type="term" value="P:regulation of DNA-templated DNA replication initiation"/>
    <property type="evidence" value="ECO:0007669"/>
    <property type="project" value="InterPro"/>
</dbReference>
<dbReference type="InterPro" id="IPR008584">
    <property type="entry name" value="CXXC_Zn-binding_euk"/>
</dbReference>
<feature type="compositionally biased region" description="Low complexity" evidence="3">
    <location>
        <begin position="72"/>
        <end position="82"/>
    </location>
</feature>
<dbReference type="Pfam" id="PF05907">
    <property type="entry name" value="CXXC_Zn-b_euk"/>
    <property type="match status" value="1"/>
</dbReference>
<feature type="compositionally biased region" description="Basic residues" evidence="3">
    <location>
        <begin position="86"/>
        <end position="95"/>
    </location>
</feature>
<dbReference type="CDD" id="cd08767">
    <property type="entry name" value="Cdt1_c"/>
    <property type="match status" value="1"/>
</dbReference>
<dbReference type="InterPro" id="IPR036390">
    <property type="entry name" value="WH_DNA-bd_sf"/>
</dbReference>
<feature type="domain" description="CDT1 Geminin-binding" evidence="4">
    <location>
        <begin position="373"/>
        <end position="519"/>
    </location>
</feature>
<dbReference type="EMBL" id="JH816559">
    <property type="protein sequence ID" value="EKC39560.1"/>
    <property type="molecule type" value="Genomic_DNA"/>
</dbReference>
<dbReference type="GO" id="GO:0000076">
    <property type="term" value="P:DNA replication checkpoint signaling"/>
    <property type="evidence" value="ECO:0007669"/>
    <property type="project" value="TreeGrafter"/>
</dbReference>
<evidence type="ECO:0000259" key="4">
    <source>
        <dbReference type="SMART" id="SM01075"/>
    </source>
</evidence>
<evidence type="ECO:0000256" key="2">
    <source>
        <dbReference type="ARBA" id="ARBA00023306"/>
    </source>
</evidence>
<feature type="region of interest" description="Disordered" evidence="3">
    <location>
        <begin position="40"/>
        <end position="254"/>
    </location>
</feature>
<dbReference type="GO" id="GO:0071163">
    <property type="term" value="P:DNA replication preinitiation complex assembly"/>
    <property type="evidence" value="ECO:0007669"/>
    <property type="project" value="InterPro"/>
</dbReference>
<reference evidence="5" key="1">
    <citation type="journal article" date="2012" name="Nature">
        <title>The oyster genome reveals stress adaptation and complexity of shell formation.</title>
        <authorList>
            <person name="Zhang G."/>
            <person name="Fang X."/>
            <person name="Guo X."/>
            <person name="Li L."/>
            <person name="Luo R."/>
            <person name="Xu F."/>
            <person name="Yang P."/>
            <person name="Zhang L."/>
            <person name="Wang X."/>
            <person name="Qi H."/>
            <person name="Xiong Z."/>
            <person name="Que H."/>
            <person name="Xie Y."/>
            <person name="Holland P.W."/>
            <person name="Paps J."/>
            <person name="Zhu Y."/>
            <person name="Wu F."/>
            <person name="Chen Y."/>
            <person name="Wang J."/>
            <person name="Peng C."/>
            <person name="Meng J."/>
            <person name="Yang L."/>
            <person name="Liu J."/>
            <person name="Wen B."/>
            <person name="Zhang N."/>
            <person name="Huang Z."/>
            <person name="Zhu Q."/>
            <person name="Feng Y."/>
            <person name="Mount A."/>
            <person name="Hedgecock D."/>
            <person name="Xu Z."/>
            <person name="Liu Y."/>
            <person name="Domazet-Loso T."/>
            <person name="Du Y."/>
            <person name="Sun X."/>
            <person name="Zhang S."/>
            <person name="Liu B."/>
            <person name="Cheng P."/>
            <person name="Jiang X."/>
            <person name="Li J."/>
            <person name="Fan D."/>
            <person name="Wang W."/>
            <person name="Fu W."/>
            <person name="Wang T."/>
            <person name="Wang B."/>
            <person name="Zhang J."/>
            <person name="Peng Z."/>
            <person name="Li Y."/>
            <person name="Li N."/>
            <person name="Wang J."/>
            <person name="Chen M."/>
            <person name="He Y."/>
            <person name="Tan F."/>
            <person name="Song X."/>
            <person name="Zheng Q."/>
            <person name="Huang R."/>
            <person name="Yang H."/>
            <person name="Du X."/>
            <person name="Chen L."/>
            <person name="Yang M."/>
            <person name="Gaffney P.M."/>
            <person name="Wang S."/>
            <person name="Luo L."/>
            <person name="She Z."/>
            <person name="Ming Y."/>
            <person name="Huang W."/>
            <person name="Zhang S."/>
            <person name="Huang B."/>
            <person name="Zhang Y."/>
            <person name="Qu T."/>
            <person name="Ni P."/>
            <person name="Miao G."/>
            <person name="Wang J."/>
            <person name="Wang Q."/>
            <person name="Steinberg C.E."/>
            <person name="Wang H."/>
            <person name="Li N."/>
            <person name="Qian L."/>
            <person name="Zhang G."/>
            <person name="Li Y."/>
            <person name="Yang H."/>
            <person name="Liu X."/>
            <person name="Wang J."/>
            <person name="Yin Y."/>
            <person name="Wang J."/>
        </authorList>
    </citation>
    <scope>NUCLEOTIDE SEQUENCE [LARGE SCALE GENOMIC DNA]</scope>
    <source>
        <strain evidence="5">05x7-T-G4-1.051#20</strain>
    </source>
</reference>
<dbReference type="InterPro" id="IPR014939">
    <property type="entry name" value="CDT1_Gemini-bd-like"/>
</dbReference>
<sequence>MAQARVTEFYATKKRNGDAQPSKRRKLQIISDVSEMIQNESVTTRATRSSARRKGISGPVSAEPENVLFTLSSSDESSKSASTKTPKQRSRRIKQVKGQQSIVDALGSRPTSPNEISNGEEVTSAWDEHDGPLTPSKKTKQDNENPTEGKTKDTKKRTRNQNVMTPLKEEKEETIKAPRSRKKLQLRANVIASSESENSENEVTEPPANSEKQKFRDALELPTTPLAISPLPETPEVVRQQMKKGPGVPTSDKVHAAMDKLKELGKEGRSLEKMSKADVKDKLQKCGKLEDLKAQLLQLNEAKKQIKKIKESKTRPKPEAAQAKPDVPALDKFEALEVQVKQSDKSEPVSEPKAPAYERFHHLSTPAPPSLSLPYKYRLVEDMFKSMDTAVSMLHNRSEICTFSKLKSAVQEMTKRNFEQKNVGQIKTVYPEAYTFRQEKGLPAFGGKCHDYQLTVEPNLSNGNIRAKEAKKQEMSMMRDPSEDKRTLMIRRLPEMMRILRTHFVTEKKPALPMQNIIQKLADSYKTTIRFDDVETHMKLLLDFVPEWLTVVEIKKGKYVKMDRNIELGTLQEKILADLENLTNFRAQGEDFRWYLKLKCSNCNEETPEFVYLSLDENTPVKGGRGHASLVMKCKLCSRENHIDILRDSIKPYCDKDVGKFATIVAFDCRGIEPVDFSPRAGFVAEGVESGTPFNEIAFNEGDSDWVDYDEPASQSVGVYNIEHKFVVVK</sequence>
<feature type="region of interest" description="Disordered" evidence="3">
    <location>
        <begin position="1"/>
        <end position="26"/>
    </location>
</feature>
<dbReference type="InterPro" id="IPR038090">
    <property type="entry name" value="Cdt1_C_WH_dom_sf"/>
</dbReference>
<evidence type="ECO:0000256" key="1">
    <source>
        <dbReference type="ARBA" id="ARBA00008356"/>
    </source>
</evidence>
<dbReference type="AlphaFoldDB" id="K1RE34"/>
<dbReference type="GO" id="GO:0070182">
    <property type="term" value="F:DNA polymerase binding"/>
    <property type="evidence" value="ECO:0007669"/>
    <property type="project" value="TreeGrafter"/>
</dbReference>
<comment type="similarity">
    <text evidence="1">Belongs to the Cdt1 family.</text>
</comment>
<dbReference type="SMART" id="SM01075">
    <property type="entry name" value="CDT1"/>
    <property type="match status" value="1"/>
</dbReference>
<dbReference type="InterPro" id="IPR045173">
    <property type="entry name" value="Cdt1"/>
</dbReference>
<dbReference type="CDD" id="cd08674">
    <property type="entry name" value="Cdt1_m"/>
    <property type="match status" value="1"/>
</dbReference>
<dbReference type="PANTHER" id="PTHR28637:SF1">
    <property type="entry name" value="DNA REPLICATION FACTOR CDT1"/>
    <property type="match status" value="1"/>
</dbReference>
<accession>K1RE34</accession>
<evidence type="ECO:0000256" key="3">
    <source>
        <dbReference type="SAM" id="MobiDB-lite"/>
    </source>
</evidence>
<name>K1RE34_MAGGI</name>
<feature type="compositionally biased region" description="Basic and acidic residues" evidence="3">
    <location>
        <begin position="167"/>
        <end position="176"/>
    </location>
</feature>
<dbReference type="SUPFAM" id="SSF141678">
    <property type="entry name" value="MAL13P1.257-like"/>
    <property type="match status" value="1"/>
</dbReference>
<dbReference type="GO" id="GO:0000278">
    <property type="term" value="P:mitotic cell cycle"/>
    <property type="evidence" value="ECO:0007669"/>
    <property type="project" value="TreeGrafter"/>
</dbReference>
<feature type="compositionally biased region" description="Basic and acidic residues" evidence="3">
    <location>
        <begin position="139"/>
        <end position="152"/>
    </location>
</feature>
<dbReference type="Pfam" id="PF08839">
    <property type="entry name" value="CDT1"/>
    <property type="match status" value="1"/>
</dbReference>
<organism evidence="5">
    <name type="scientific">Magallana gigas</name>
    <name type="common">Pacific oyster</name>
    <name type="synonym">Crassostrea gigas</name>
    <dbReference type="NCBI Taxonomy" id="29159"/>
    <lineage>
        <taxon>Eukaryota</taxon>
        <taxon>Metazoa</taxon>
        <taxon>Spiralia</taxon>
        <taxon>Lophotrochozoa</taxon>
        <taxon>Mollusca</taxon>
        <taxon>Bivalvia</taxon>
        <taxon>Autobranchia</taxon>
        <taxon>Pteriomorphia</taxon>
        <taxon>Ostreida</taxon>
        <taxon>Ostreoidea</taxon>
        <taxon>Ostreidae</taxon>
        <taxon>Magallana</taxon>
    </lineage>
</organism>
<dbReference type="Gene3D" id="1.10.10.1420">
    <property type="entry name" value="DNA replication factor Cdt1, C-terminal WH domain"/>
    <property type="match status" value="1"/>
</dbReference>
<dbReference type="GO" id="GO:0003677">
    <property type="term" value="F:DNA binding"/>
    <property type="evidence" value="ECO:0007669"/>
    <property type="project" value="InterPro"/>
</dbReference>
<protein>
    <recommendedName>
        <fullName evidence="4">CDT1 Geminin-binding domain-containing protein</fullName>
    </recommendedName>
</protein>
<dbReference type="PANTHER" id="PTHR28637">
    <property type="entry name" value="DNA REPLICATION FACTOR CDT1"/>
    <property type="match status" value="1"/>
</dbReference>
<dbReference type="GO" id="GO:0005634">
    <property type="term" value="C:nucleus"/>
    <property type="evidence" value="ECO:0007669"/>
    <property type="project" value="TreeGrafter"/>
</dbReference>
<keyword evidence="2" id="KW-0131">Cell cycle</keyword>
<gene>
    <name evidence="5" type="ORF">CGI_10010762</name>
</gene>